<reference evidence="1" key="1">
    <citation type="submission" date="2024-09" db="EMBL/GenBank/DDBJ databases">
        <title>Draft Genome Sequences of Neofusicoccum parvum.</title>
        <authorList>
            <person name="Ashida A."/>
            <person name="Camagna M."/>
            <person name="Tanaka A."/>
            <person name="Takemoto D."/>
        </authorList>
    </citation>
    <scope>NUCLEOTIDE SEQUENCE</scope>
    <source>
        <strain evidence="1">PPO83</strain>
    </source>
</reference>
<sequence>MESFEQSIESYFQDQDQPLPRVTLGAINKAGTFSYVKSFGGQSGTPDADVPDASDVYWIASCSKLITTIVALQCVDKGLLNLDDDISGILPEWKDPKILVGFEEDGQPILKPAESFITLRHLPSCAYGITGMAYRDTHPLIQEYDERRGKPEGFAQTIAHDFPTLLVAPPGTRWRYSPSLDWAGQMIERVNPGLKLGDLIQRDILAPLHLPATALTFHLPPAAPSSPPRVARAWQRRASGSLRPLASQAIMPDPVADDFGGRGLYATAGAWLAVAGALLAGGAPLLRPGTAAGVFAAQMAGPVAEGLAEEVRGGLEMRNGALGSLPDGVAVGFGLGGLVNREGVKGRRAAGSLCWSGLPNCYWWIDPEKGVAGVYLSQLMPTGDSKSVELLGKFEEAVYAAVGQS</sequence>
<evidence type="ECO:0000313" key="1">
    <source>
        <dbReference type="EMBL" id="GME22325.1"/>
    </source>
</evidence>
<gene>
    <name evidence="1" type="primary">g10187</name>
    <name evidence="1" type="ORF">NpPPO83_00010187</name>
</gene>
<proteinExistence type="predicted"/>
<protein>
    <submittedName>
        <fullName evidence="1">Uncharacterized protein</fullName>
    </submittedName>
</protein>
<accession>A0ACB5RP91</accession>
<name>A0ACB5RP91_9PEZI</name>
<organism evidence="1 2">
    <name type="scientific">Neofusicoccum parvum</name>
    <dbReference type="NCBI Taxonomy" id="310453"/>
    <lineage>
        <taxon>Eukaryota</taxon>
        <taxon>Fungi</taxon>
        <taxon>Dikarya</taxon>
        <taxon>Ascomycota</taxon>
        <taxon>Pezizomycotina</taxon>
        <taxon>Dothideomycetes</taxon>
        <taxon>Dothideomycetes incertae sedis</taxon>
        <taxon>Botryosphaeriales</taxon>
        <taxon>Botryosphaeriaceae</taxon>
        <taxon>Neofusicoccum</taxon>
    </lineage>
</organism>
<dbReference type="EMBL" id="BSXG01000002">
    <property type="protein sequence ID" value="GME22325.1"/>
    <property type="molecule type" value="Genomic_DNA"/>
</dbReference>
<evidence type="ECO:0000313" key="2">
    <source>
        <dbReference type="Proteomes" id="UP001165186"/>
    </source>
</evidence>
<keyword evidence="2" id="KW-1185">Reference proteome</keyword>
<comment type="caution">
    <text evidence="1">The sequence shown here is derived from an EMBL/GenBank/DDBJ whole genome shotgun (WGS) entry which is preliminary data.</text>
</comment>
<dbReference type="Proteomes" id="UP001165186">
    <property type="component" value="Unassembled WGS sequence"/>
</dbReference>